<keyword evidence="3" id="KW-1185">Reference proteome</keyword>
<organism evidence="2 3">
    <name type="scientific">Tenacibaculum polynesiense</name>
    <dbReference type="NCBI Taxonomy" id="3137857"/>
    <lineage>
        <taxon>Bacteria</taxon>
        <taxon>Pseudomonadati</taxon>
        <taxon>Bacteroidota</taxon>
        <taxon>Flavobacteriia</taxon>
        <taxon>Flavobacteriales</taxon>
        <taxon>Flavobacteriaceae</taxon>
        <taxon>Tenacibaculum</taxon>
    </lineage>
</organism>
<reference evidence="2 3" key="1">
    <citation type="submission" date="2024-05" db="EMBL/GenBank/DDBJ databases">
        <authorList>
            <person name="Duchaud E."/>
        </authorList>
    </citation>
    <scope>NUCLEOTIDE SEQUENCE [LARGE SCALE GENOMIC DNA]</scope>
    <source>
        <strain evidence="2">Ena-SAMPLE-TAB-13-05-2024-13:56:06:370-140308</strain>
    </source>
</reference>
<dbReference type="SUPFAM" id="SSF52091">
    <property type="entry name" value="SpoIIaa-like"/>
    <property type="match status" value="1"/>
</dbReference>
<gene>
    <name evidence="2" type="ORF">T190423A01A_30386</name>
</gene>
<sequence length="95" mass="11095">MLMDFKIRYTKNNALKLSGELTKINLRLFELIAYQALSNHKDLTIDISNVTIIDRVGIESILELYKHSLKKKKAILFYGYGARDIMEEIRYKNIA</sequence>
<dbReference type="Gene3D" id="3.30.750.24">
    <property type="entry name" value="STAS domain"/>
    <property type="match status" value="1"/>
</dbReference>
<evidence type="ECO:0000259" key="1">
    <source>
        <dbReference type="PROSITE" id="PS50801"/>
    </source>
</evidence>
<evidence type="ECO:0000313" key="2">
    <source>
        <dbReference type="EMBL" id="CAL2103272.1"/>
    </source>
</evidence>
<dbReference type="Pfam" id="PF01740">
    <property type="entry name" value="STAS"/>
    <property type="match status" value="1"/>
</dbReference>
<dbReference type="Proteomes" id="UP001497527">
    <property type="component" value="Unassembled WGS sequence"/>
</dbReference>
<dbReference type="InterPro" id="IPR036513">
    <property type="entry name" value="STAS_dom_sf"/>
</dbReference>
<dbReference type="InterPro" id="IPR002645">
    <property type="entry name" value="STAS_dom"/>
</dbReference>
<dbReference type="RefSeq" id="WP_348721670.1">
    <property type="nucleotide sequence ID" value="NZ_CAXJIO010000012.1"/>
</dbReference>
<accession>A0ABM9PCE1</accession>
<protein>
    <submittedName>
        <fullName evidence="2">STAS domain-containing protein</fullName>
    </submittedName>
</protein>
<proteinExistence type="predicted"/>
<comment type="caution">
    <text evidence="2">The sequence shown here is derived from an EMBL/GenBank/DDBJ whole genome shotgun (WGS) entry which is preliminary data.</text>
</comment>
<evidence type="ECO:0000313" key="3">
    <source>
        <dbReference type="Proteomes" id="UP001497527"/>
    </source>
</evidence>
<dbReference type="PROSITE" id="PS50801">
    <property type="entry name" value="STAS"/>
    <property type="match status" value="1"/>
</dbReference>
<dbReference type="EMBL" id="CAXJIO010000012">
    <property type="protein sequence ID" value="CAL2103272.1"/>
    <property type="molecule type" value="Genomic_DNA"/>
</dbReference>
<feature type="domain" description="STAS" evidence="1">
    <location>
        <begin position="15"/>
        <end position="95"/>
    </location>
</feature>
<name>A0ABM9PCE1_9FLAO</name>